<proteinExistence type="predicted"/>
<dbReference type="EMBL" id="CP002691">
    <property type="protein sequence ID" value="AEE52604.1"/>
    <property type="molecule type" value="Genomic_DNA"/>
</dbReference>
<gene>
    <name evidence="8" type="ordered locus">Halhy_4770</name>
</gene>
<reference evidence="8 9" key="1">
    <citation type="journal article" date="2011" name="Stand. Genomic Sci.">
        <title>Complete genome sequence of Haliscomenobacter hydrossis type strain (O).</title>
        <authorList>
            <consortium name="US DOE Joint Genome Institute (JGI-PGF)"/>
            <person name="Daligault H."/>
            <person name="Lapidus A."/>
            <person name="Zeytun A."/>
            <person name="Nolan M."/>
            <person name="Lucas S."/>
            <person name="Del Rio T.G."/>
            <person name="Tice H."/>
            <person name="Cheng J.F."/>
            <person name="Tapia R."/>
            <person name="Han C."/>
            <person name="Goodwin L."/>
            <person name="Pitluck S."/>
            <person name="Liolios K."/>
            <person name="Pagani I."/>
            <person name="Ivanova N."/>
            <person name="Huntemann M."/>
            <person name="Mavromatis K."/>
            <person name="Mikhailova N."/>
            <person name="Pati A."/>
            <person name="Chen A."/>
            <person name="Palaniappan K."/>
            <person name="Land M."/>
            <person name="Hauser L."/>
            <person name="Brambilla E.M."/>
            <person name="Rohde M."/>
            <person name="Verbarg S."/>
            <person name="Goker M."/>
            <person name="Bristow J."/>
            <person name="Eisen J.A."/>
            <person name="Markowitz V."/>
            <person name="Hugenholtz P."/>
            <person name="Kyrpides N.C."/>
            <person name="Klenk H.P."/>
            <person name="Woyke T."/>
        </authorList>
    </citation>
    <scope>NUCLEOTIDE SEQUENCE [LARGE SCALE GENOMIC DNA]</scope>
    <source>
        <strain evidence="9">ATCC 27775 / DSM 1100 / LMG 10767 / O</strain>
    </source>
</reference>
<dbReference type="OrthoDB" id="9787585at2"/>
<dbReference type="PANTHER" id="PTHR11070">
    <property type="entry name" value="UVRD / RECB / PCRA DNA HELICASE FAMILY MEMBER"/>
    <property type="match status" value="1"/>
</dbReference>
<dbReference type="RefSeq" id="WP_013767142.1">
    <property type="nucleotide sequence ID" value="NC_015510.1"/>
</dbReference>
<dbReference type="PROSITE" id="PS51198">
    <property type="entry name" value="UVRD_HELICASE_ATP_BIND"/>
    <property type="match status" value="1"/>
</dbReference>
<evidence type="ECO:0000256" key="2">
    <source>
        <dbReference type="ARBA" id="ARBA00022801"/>
    </source>
</evidence>
<evidence type="ECO:0000256" key="3">
    <source>
        <dbReference type="ARBA" id="ARBA00022806"/>
    </source>
</evidence>
<dbReference type="SUPFAM" id="SSF52540">
    <property type="entry name" value="P-loop containing nucleoside triphosphate hydrolases"/>
    <property type="match status" value="1"/>
</dbReference>
<dbReference type="InterPro" id="IPR027417">
    <property type="entry name" value="P-loop_NTPase"/>
</dbReference>
<feature type="binding site" evidence="5">
    <location>
        <begin position="341"/>
        <end position="348"/>
    </location>
    <ligand>
        <name>ATP</name>
        <dbReference type="ChEBI" id="CHEBI:30616"/>
    </ligand>
</feature>
<evidence type="ECO:0000256" key="4">
    <source>
        <dbReference type="ARBA" id="ARBA00022840"/>
    </source>
</evidence>
<organism evidence="8 9">
    <name type="scientific">Haliscomenobacter hydrossis (strain ATCC 27775 / DSM 1100 / LMG 10767 / O)</name>
    <dbReference type="NCBI Taxonomy" id="760192"/>
    <lineage>
        <taxon>Bacteria</taxon>
        <taxon>Pseudomonadati</taxon>
        <taxon>Bacteroidota</taxon>
        <taxon>Saprospiria</taxon>
        <taxon>Saprospirales</taxon>
        <taxon>Haliscomenobacteraceae</taxon>
        <taxon>Haliscomenobacter</taxon>
    </lineage>
</organism>
<dbReference type="Pfam" id="PF00580">
    <property type="entry name" value="UvrD-helicase"/>
    <property type="match status" value="1"/>
</dbReference>
<keyword evidence="9" id="KW-1185">Reference proteome</keyword>
<evidence type="ECO:0000256" key="5">
    <source>
        <dbReference type="PROSITE-ProRule" id="PRU00560"/>
    </source>
</evidence>
<dbReference type="STRING" id="760192.Halhy_4770"/>
<protein>
    <submittedName>
        <fullName evidence="8">UvrD/REP helicase</fullName>
    </submittedName>
</protein>
<dbReference type="eggNOG" id="COG0210">
    <property type="taxonomic scope" value="Bacteria"/>
</dbReference>
<dbReference type="Gene3D" id="3.40.50.300">
    <property type="entry name" value="P-loop containing nucleotide triphosphate hydrolases"/>
    <property type="match status" value="1"/>
</dbReference>
<evidence type="ECO:0000256" key="1">
    <source>
        <dbReference type="ARBA" id="ARBA00022741"/>
    </source>
</evidence>
<feature type="region of interest" description="Disordered" evidence="6">
    <location>
        <begin position="840"/>
        <end position="859"/>
    </location>
</feature>
<dbReference type="InterPro" id="IPR000212">
    <property type="entry name" value="DNA_helicase_UvrD/REP"/>
</dbReference>
<feature type="domain" description="UvrD-like helicase ATP-binding" evidence="7">
    <location>
        <begin position="320"/>
        <end position="668"/>
    </location>
</feature>
<keyword evidence="3 5" id="KW-0347">Helicase</keyword>
<dbReference type="GO" id="GO:0003677">
    <property type="term" value="F:DNA binding"/>
    <property type="evidence" value="ECO:0007669"/>
    <property type="project" value="InterPro"/>
</dbReference>
<dbReference type="GO" id="GO:0016787">
    <property type="term" value="F:hydrolase activity"/>
    <property type="evidence" value="ECO:0007669"/>
    <property type="project" value="UniProtKB-UniRule"/>
</dbReference>
<dbReference type="GO" id="GO:0005524">
    <property type="term" value="F:ATP binding"/>
    <property type="evidence" value="ECO:0007669"/>
    <property type="project" value="UniProtKB-UniRule"/>
</dbReference>
<dbReference type="KEGG" id="hhy:Halhy_4770"/>
<keyword evidence="4 5" id="KW-0067">ATP-binding</keyword>
<accession>F4KXU5</accession>
<name>F4KXU5_HALH1</name>
<evidence type="ECO:0000259" key="7">
    <source>
        <dbReference type="PROSITE" id="PS51198"/>
    </source>
</evidence>
<dbReference type="AlphaFoldDB" id="F4KXU5"/>
<reference key="2">
    <citation type="submission" date="2011-04" db="EMBL/GenBank/DDBJ databases">
        <title>Complete sequence of chromosome of Haliscomenobacter hydrossis DSM 1100.</title>
        <authorList>
            <consortium name="US DOE Joint Genome Institute (JGI-PGF)"/>
            <person name="Lucas S."/>
            <person name="Han J."/>
            <person name="Lapidus A."/>
            <person name="Bruce D."/>
            <person name="Goodwin L."/>
            <person name="Pitluck S."/>
            <person name="Peters L."/>
            <person name="Kyrpides N."/>
            <person name="Mavromatis K."/>
            <person name="Ivanova N."/>
            <person name="Ovchinnikova G."/>
            <person name="Pagani I."/>
            <person name="Daligault H."/>
            <person name="Detter J.C."/>
            <person name="Han C."/>
            <person name="Land M."/>
            <person name="Hauser L."/>
            <person name="Markowitz V."/>
            <person name="Cheng J.-F."/>
            <person name="Hugenholtz P."/>
            <person name="Woyke T."/>
            <person name="Wu D."/>
            <person name="Verbarg S."/>
            <person name="Frueling A."/>
            <person name="Brambilla E."/>
            <person name="Klenk H.-P."/>
            <person name="Eisen J.A."/>
        </authorList>
    </citation>
    <scope>NUCLEOTIDE SEQUENCE</scope>
    <source>
        <strain>DSM 1100</strain>
    </source>
</reference>
<evidence type="ECO:0000313" key="9">
    <source>
        <dbReference type="Proteomes" id="UP000008461"/>
    </source>
</evidence>
<dbReference type="InterPro" id="IPR014016">
    <property type="entry name" value="UvrD-like_ATP-bd"/>
</dbReference>
<dbReference type="Proteomes" id="UP000008461">
    <property type="component" value="Chromosome"/>
</dbReference>
<dbReference type="HOGENOM" id="CLU_348421_0_0_10"/>
<dbReference type="GO" id="GO:0003678">
    <property type="term" value="F:DNA helicase activity"/>
    <property type="evidence" value="ECO:0007669"/>
    <property type="project" value="InterPro"/>
</dbReference>
<keyword evidence="1 5" id="KW-0547">Nucleotide-binding</keyword>
<sequence>MSKEKLIDWLRAQQPKIESILLNSAQEYYSKYSAKSYFEFDAKKTGQEMWSLSRGEDLCYDRPTIGFNYSLWYHPKRINTFLQYFTDLIYDSRKEKHIEIFDLGAGTGAVLWAVGLVVSGLEALKIPSPKIRVINIDTSAFMLIYSYHYLWKNFIKEFPQAEGVSNQTDFRLNSWSNLDEALCTNVWLCASYLFDHSENSEAIAEEFKELISQYKPNKILLLSSAKKCTYVNTVADSIQTLGYNGFGTILKNQIFLGALKHLYRFRSNISEQHKLNLSGVPKWNIDSLCGRVLMNHNPMLSLNFAEVKLFIQPEPNRTKIKLTSDQEDAAKIISAPTLVIGPAGCGKSVVLTQKIKNILDSTKINNEYDPDLKILVTTFNKALVRYLGDWIEQILDSNKFTRRFGRNYYGQEQDYSFFTFTNPRRTNIYVMHFDILPTKIGRVNRQDVTIGGADIDGFHLEQMQNAIESYVTQNNIDEKRFHKILDAEFLLDEYHRVVYGNLCNCYLKRKPTDIEYATIPRDGRGNNPKVDIRSGRRKIAWGIINIYLSALKMQNLESFITRRHKWVKKLIENGFQNQFNYILVDEFQDCTKADYEIFYRLLSNHNNLTLAGDIAQSINIGHSLYIPRSDDPTMKNIKKKPLEGSFRLPFRVSECIKPLSVNINRRFGAREGFQPIDIIPYKGAPPGSRPLFIYAKDTETAAIKIKEVFFAYYKALKLSEVTIFERDNELCSALYLNQTPAKTEIILRTKGLEKSCVVWSTRIDVDTQTEKEEFIYTILTRTVSLLIIVVFPNIQQDYVNIIKLFEPKRLICWDEESEVKYTELGQSTYAITYLDDQDDAEEIEADKDDDEKNIDELIS</sequence>
<keyword evidence="2 5" id="KW-0378">Hydrolase</keyword>
<evidence type="ECO:0000256" key="6">
    <source>
        <dbReference type="SAM" id="MobiDB-lite"/>
    </source>
</evidence>
<evidence type="ECO:0000313" key="8">
    <source>
        <dbReference type="EMBL" id="AEE52604.1"/>
    </source>
</evidence>